<evidence type="ECO:0000256" key="3">
    <source>
        <dbReference type="ARBA" id="ARBA00010617"/>
    </source>
</evidence>
<evidence type="ECO:0000256" key="10">
    <source>
        <dbReference type="RuleBase" id="RU000461"/>
    </source>
</evidence>
<dbReference type="InterPro" id="IPR050364">
    <property type="entry name" value="Cytochrome_P450_fung"/>
</dbReference>
<dbReference type="PANTHER" id="PTHR46300">
    <property type="entry name" value="P450, PUTATIVE (EUROFUNG)-RELATED-RELATED"/>
    <property type="match status" value="1"/>
</dbReference>
<gene>
    <name evidence="11" type="ORF">RDB_LOCUS80357</name>
</gene>
<proteinExistence type="inferred from homology"/>
<keyword evidence="8 10" id="KW-0503">Monooxygenase</keyword>
<evidence type="ECO:0000256" key="7">
    <source>
        <dbReference type="ARBA" id="ARBA00023004"/>
    </source>
</evidence>
<dbReference type="AlphaFoldDB" id="A0A8H3B1H1"/>
<dbReference type="SUPFAM" id="SSF48264">
    <property type="entry name" value="Cytochrome P450"/>
    <property type="match status" value="1"/>
</dbReference>
<comment type="pathway">
    <text evidence="2">Secondary metabolite biosynthesis.</text>
</comment>
<dbReference type="CDD" id="cd11065">
    <property type="entry name" value="CYP64-like"/>
    <property type="match status" value="1"/>
</dbReference>
<evidence type="ECO:0000256" key="6">
    <source>
        <dbReference type="ARBA" id="ARBA00023002"/>
    </source>
</evidence>
<dbReference type="Pfam" id="PF00067">
    <property type="entry name" value="p450"/>
    <property type="match status" value="1"/>
</dbReference>
<feature type="binding site" description="axial binding residue" evidence="9">
    <location>
        <position position="438"/>
    </location>
    <ligand>
        <name>heme</name>
        <dbReference type="ChEBI" id="CHEBI:30413"/>
    </ligand>
    <ligandPart>
        <name>Fe</name>
        <dbReference type="ChEBI" id="CHEBI:18248"/>
    </ligandPart>
</feature>
<dbReference type="GO" id="GO:0020037">
    <property type="term" value="F:heme binding"/>
    <property type="evidence" value="ECO:0007669"/>
    <property type="project" value="InterPro"/>
</dbReference>
<keyword evidence="7 9" id="KW-0408">Iron</keyword>
<evidence type="ECO:0000256" key="9">
    <source>
        <dbReference type="PIRSR" id="PIRSR602401-1"/>
    </source>
</evidence>
<dbReference type="GO" id="GO:0004497">
    <property type="term" value="F:monooxygenase activity"/>
    <property type="evidence" value="ECO:0007669"/>
    <property type="project" value="UniProtKB-KW"/>
</dbReference>
<dbReference type="GO" id="GO:0005506">
    <property type="term" value="F:iron ion binding"/>
    <property type="evidence" value="ECO:0007669"/>
    <property type="project" value="InterPro"/>
</dbReference>
<protein>
    <recommendedName>
        <fullName evidence="13">O-methylsterigmatocystin oxidoreductase</fullName>
    </recommendedName>
</protein>
<comment type="cofactor">
    <cofactor evidence="1 9">
        <name>heme</name>
        <dbReference type="ChEBI" id="CHEBI:30413"/>
    </cofactor>
</comment>
<organism evidence="11 12">
    <name type="scientific">Rhizoctonia solani</name>
    <dbReference type="NCBI Taxonomy" id="456999"/>
    <lineage>
        <taxon>Eukaryota</taxon>
        <taxon>Fungi</taxon>
        <taxon>Dikarya</taxon>
        <taxon>Basidiomycota</taxon>
        <taxon>Agaricomycotina</taxon>
        <taxon>Agaricomycetes</taxon>
        <taxon>Cantharellales</taxon>
        <taxon>Ceratobasidiaceae</taxon>
        <taxon>Rhizoctonia</taxon>
    </lineage>
</organism>
<dbReference type="InterPro" id="IPR017972">
    <property type="entry name" value="Cyt_P450_CS"/>
</dbReference>
<keyword evidence="5 9" id="KW-0479">Metal-binding</keyword>
<evidence type="ECO:0000313" key="11">
    <source>
        <dbReference type="EMBL" id="CAE6445585.1"/>
    </source>
</evidence>
<dbReference type="PROSITE" id="PS00086">
    <property type="entry name" value="CYTOCHROME_P450"/>
    <property type="match status" value="1"/>
</dbReference>
<dbReference type="Proteomes" id="UP000663843">
    <property type="component" value="Unassembled WGS sequence"/>
</dbReference>
<keyword evidence="6 10" id="KW-0560">Oxidoreductase</keyword>
<evidence type="ECO:0000256" key="2">
    <source>
        <dbReference type="ARBA" id="ARBA00005179"/>
    </source>
</evidence>
<dbReference type="Gene3D" id="1.10.630.10">
    <property type="entry name" value="Cytochrome P450"/>
    <property type="match status" value="1"/>
</dbReference>
<comment type="similarity">
    <text evidence="3 10">Belongs to the cytochrome P450 family.</text>
</comment>
<evidence type="ECO:0000256" key="8">
    <source>
        <dbReference type="ARBA" id="ARBA00023033"/>
    </source>
</evidence>
<dbReference type="PRINTS" id="PR00463">
    <property type="entry name" value="EP450I"/>
</dbReference>
<dbReference type="EMBL" id="CAJMWT010002516">
    <property type="protein sequence ID" value="CAE6445585.1"/>
    <property type="molecule type" value="Genomic_DNA"/>
</dbReference>
<evidence type="ECO:0000256" key="1">
    <source>
        <dbReference type="ARBA" id="ARBA00001971"/>
    </source>
</evidence>
<evidence type="ECO:0000313" key="12">
    <source>
        <dbReference type="Proteomes" id="UP000663843"/>
    </source>
</evidence>
<dbReference type="GO" id="GO:0016705">
    <property type="term" value="F:oxidoreductase activity, acting on paired donors, with incorporation or reduction of molecular oxygen"/>
    <property type="evidence" value="ECO:0007669"/>
    <property type="project" value="InterPro"/>
</dbReference>
<evidence type="ECO:0008006" key="13">
    <source>
        <dbReference type="Google" id="ProtNLM"/>
    </source>
</evidence>
<dbReference type="InterPro" id="IPR036396">
    <property type="entry name" value="Cyt_P450_sf"/>
</dbReference>
<comment type="caution">
    <text evidence="11">The sequence shown here is derived from an EMBL/GenBank/DDBJ whole genome shotgun (WGS) entry which is preliminary data.</text>
</comment>
<dbReference type="InterPro" id="IPR001128">
    <property type="entry name" value="Cyt_P450"/>
</dbReference>
<accession>A0A8H3B1H1</accession>
<reference evidence="11" key="1">
    <citation type="submission" date="2021-01" db="EMBL/GenBank/DDBJ databases">
        <authorList>
            <person name="Kaushik A."/>
        </authorList>
    </citation>
    <scope>NUCLEOTIDE SEQUENCE</scope>
    <source>
        <strain evidence="11">AG2-2IIIB</strain>
    </source>
</reference>
<name>A0A8H3B1H1_9AGAM</name>
<dbReference type="PANTHER" id="PTHR46300:SF7">
    <property type="entry name" value="P450, PUTATIVE (EUROFUNG)-RELATED"/>
    <property type="match status" value="1"/>
</dbReference>
<evidence type="ECO:0000256" key="5">
    <source>
        <dbReference type="ARBA" id="ARBA00022723"/>
    </source>
</evidence>
<sequence length="511" mass="58119">MHRLYAYAPVAISCALFLWTRSRRARRHGPLPPSPKSDPFIGNLRAMTSVVDEPRAYRDWGIELGSDIISINIPGKVIIVLNSQEAIEELLIKRSAIYSDRPYIPMVASENLVGWGHSTGTIRYGERWRFQRKLTHEAFHKSECEARWPLLERQTRLALQRILTNPANFSQEIRCMAGSMMLTSVYGYEVTSGEDSLFRIVEEAVLGFSQALVVQNYLVNTFPWLEYIPEWFPGTKWKAKANEWRHQRDLMLGVPFEWTKNRMSSGTSVPCMLSSLLTKYMHQESDMPTDELEDCIRWASGSMFAAGITPVVNSIRVFIIAMAMYPDIQAKAQAEIDKTIGTRLPEVADWQSLRYVRCIVKEVLRWRLTLPLAVPHASIQDDTYKGYFIPKGAIVIGNSWAISNNPDVYPDPERFNPDRFLDPSVPDAPAFGYGRRICPGLFYSEATLFIVAASMLSVFNIRPEVDAGGNPVPLRAEVAMNEAVRQLRPFRCKIAPRSEKHELIIQDSVEI</sequence>
<dbReference type="InterPro" id="IPR002401">
    <property type="entry name" value="Cyt_P450_E_grp-I"/>
</dbReference>
<keyword evidence="4 9" id="KW-0349">Heme</keyword>
<evidence type="ECO:0000256" key="4">
    <source>
        <dbReference type="ARBA" id="ARBA00022617"/>
    </source>
</evidence>